<evidence type="ECO:0000256" key="6">
    <source>
        <dbReference type="PIRNR" id="PIRNR000535"/>
    </source>
</evidence>
<dbReference type="InterPro" id="IPR017583">
    <property type="entry name" value="Tagatose/fructose_Pkinase"/>
</dbReference>
<dbReference type="PANTHER" id="PTHR46566">
    <property type="entry name" value="1-PHOSPHOFRUCTOKINASE-RELATED"/>
    <property type="match status" value="1"/>
</dbReference>
<evidence type="ECO:0000256" key="3">
    <source>
        <dbReference type="ARBA" id="ARBA00022741"/>
    </source>
</evidence>
<keyword evidence="4 8" id="KW-0418">Kinase</keyword>
<keyword evidence="2 6" id="KW-0808">Transferase</keyword>
<protein>
    <submittedName>
        <fullName evidence="8">Tagatose-6-phosphate kinase</fullName>
        <ecNumber evidence="8">2.7.1.144</ecNumber>
    </submittedName>
</protein>
<proteinExistence type="inferred from homology"/>
<dbReference type="Pfam" id="PF00294">
    <property type="entry name" value="PfkB"/>
    <property type="match status" value="1"/>
</dbReference>
<keyword evidence="3" id="KW-0547">Nucleotide-binding</keyword>
<keyword evidence="5" id="KW-0067">ATP-binding</keyword>
<evidence type="ECO:0000256" key="5">
    <source>
        <dbReference type="ARBA" id="ARBA00022840"/>
    </source>
</evidence>
<comment type="similarity">
    <text evidence="1">Belongs to the carbohydrate kinase PfkB family.</text>
</comment>
<dbReference type="CDD" id="cd01164">
    <property type="entry name" value="FruK_PfkB_like"/>
    <property type="match status" value="1"/>
</dbReference>
<evidence type="ECO:0000256" key="1">
    <source>
        <dbReference type="ARBA" id="ARBA00010688"/>
    </source>
</evidence>
<dbReference type="InterPro" id="IPR011611">
    <property type="entry name" value="PfkB_dom"/>
</dbReference>
<evidence type="ECO:0000313" key="8">
    <source>
        <dbReference type="EMBL" id="VEG26112.1"/>
    </source>
</evidence>
<dbReference type="InterPro" id="IPR002173">
    <property type="entry name" value="Carboh/pur_kinase_PfkB_CS"/>
</dbReference>
<dbReference type="EMBL" id="LR134350">
    <property type="protein sequence ID" value="VEG26112.1"/>
    <property type="molecule type" value="Genomic_DNA"/>
</dbReference>
<dbReference type="NCBIfam" id="TIGR03168">
    <property type="entry name" value="1-PFK"/>
    <property type="match status" value="1"/>
</dbReference>
<dbReference type="GO" id="GO:0008443">
    <property type="term" value="F:phosphofructokinase activity"/>
    <property type="evidence" value="ECO:0007669"/>
    <property type="project" value="TreeGrafter"/>
</dbReference>
<dbReference type="GO" id="GO:0005829">
    <property type="term" value="C:cytosol"/>
    <property type="evidence" value="ECO:0007669"/>
    <property type="project" value="TreeGrafter"/>
</dbReference>
<dbReference type="PIRSF" id="PIRSF000535">
    <property type="entry name" value="1PFK/6PFK/LacC"/>
    <property type="match status" value="1"/>
</dbReference>
<dbReference type="AlphaFoldDB" id="A0A3S4QZF9"/>
<dbReference type="EC" id="2.7.1.144" evidence="8"/>
<evidence type="ECO:0000256" key="4">
    <source>
        <dbReference type="ARBA" id="ARBA00022777"/>
    </source>
</evidence>
<gene>
    <name evidence="8" type="primary">lacC</name>
    <name evidence="8" type="ORF">NCTC11636_00356</name>
</gene>
<reference evidence="8 9" key="1">
    <citation type="submission" date="2018-12" db="EMBL/GenBank/DDBJ databases">
        <authorList>
            <consortium name="Pathogen Informatics"/>
        </authorList>
    </citation>
    <scope>NUCLEOTIDE SEQUENCE [LARGE SCALE GENOMIC DNA]</scope>
    <source>
        <strain evidence="8 9">NCTC11636</strain>
    </source>
</reference>
<dbReference type="Gene3D" id="3.40.1190.20">
    <property type="match status" value="1"/>
</dbReference>
<sequence length="331" mass="33991">MAGRVVVVTPNPAVDVTYEVAAPRMGEVNRVTRVTRRPGGKGVNVASVLRQLRELGAQGAPGLRVRLSGFLGGAQGRELTEALDGWGLEQHWVEPEGGYRTRTTVVVRDQDGAATGFYEPGCPVAPADWQALEATALEAVGRGDVLVVSGSCPPGTEAQELTGLLEAARARGARTVLDTSGPLLLACAAGADLVKPNLEELTQATGEPDPRCGAEVLLDAGARGVVVSDGPRGMHLFTADGQRVRSWHAAPPRVEVVNPTGAGDTAVAALAAFIAAHPSTDLIGGRAVEALEAAVALSAAAVRTPVAGLVDPGTYTTILNQVKAENTDAAD</sequence>
<dbReference type="PROSITE" id="PS00584">
    <property type="entry name" value="PFKB_KINASES_2"/>
    <property type="match status" value="1"/>
</dbReference>
<dbReference type="PANTHER" id="PTHR46566:SF5">
    <property type="entry name" value="1-PHOSPHOFRUCTOKINASE"/>
    <property type="match status" value="1"/>
</dbReference>
<dbReference type="SUPFAM" id="SSF53613">
    <property type="entry name" value="Ribokinase-like"/>
    <property type="match status" value="1"/>
</dbReference>
<organism evidence="8 9">
    <name type="scientific">Actinomyces howellii</name>
    <dbReference type="NCBI Taxonomy" id="52771"/>
    <lineage>
        <taxon>Bacteria</taxon>
        <taxon>Bacillati</taxon>
        <taxon>Actinomycetota</taxon>
        <taxon>Actinomycetes</taxon>
        <taxon>Actinomycetales</taxon>
        <taxon>Actinomycetaceae</taxon>
        <taxon>Actinomyces</taxon>
    </lineage>
</organism>
<keyword evidence="9" id="KW-1185">Reference proteome</keyword>
<evidence type="ECO:0000259" key="7">
    <source>
        <dbReference type="Pfam" id="PF00294"/>
    </source>
</evidence>
<accession>A0A3S4QZF9</accession>
<dbReference type="InterPro" id="IPR029056">
    <property type="entry name" value="Ribokinase-like"/>
</dbReference>
<feature type="domain" description="Carbohydrate kinase PfkB" evidence="7">
    <location>
        <begin position="18"/>
        <end position="305"/>
    </location>
</feature>
<evidence type="ECO:0000256" key="2">
    <source>
        <dbReference type="ARBA" id="ARBA00022679"/>
    </source>
</evidence>
<dbReference type="Proteomes" id="UP000266895">
    <property type="component" value="Chromosome"/>
</dbReference>
<dbReference type="GO" id="GO:0005524">
    <property type="term" value="F:ATP binding"/>
    <property type="evidence" value="ECO:0007669"/>
    <property type="project" value="UniProtKB-KW"/>
</dbReference>
<dbReference type="KEGG" id="ahw:NCTC11636_00356"/>
<dbReference type="GO" id="GO:0009024">
    <property type="term" value="F:tagatose-6-phosphate kinase activity"/>
    <property type="evidence" value="ECO:0007669"/>
    <property type="project" value="UniProtKB-EC"/>
</dbReference>
<name>A0A3S4QZF9_9ACTO</name>
<evidence type="ECO:0000313" key="9">
    <source>
        <dbReference type="Proteomes" id="UP000266895"/>
    </source>
</evidence>